<dbReference type="OrthoDB" id="42107at2759"/>
<keyword evidence="3" id="KW-1185">Reference proteome</keyword>
<evidence type="ECO:0008006" key="4">
    <source>
        <dbReference type="Google" id="ProtNLM"/>
    </source>
</evidence>
<dbReference type="EMBL" id="JAGRRH010000018">
    <property type="protein sequence ID" value="KAG7350592.1"/>
    <property type="molecule type" value="Genomic_DNA"/>
</dbReference>
<proteinExistence type="predicted"/>
<evidence type="ECO:0000313" key="2">
    <source>
        <dbReference type="EMBL" id="KAG7350592.1"/>
    </source>
</evidence>
<feature type="coiled-coil region" evidence="1">
    <location>
        <begin position="71"/>
        <end position="112"/>
    </location>
</feature>
<name>A0A9K3PK04_9STRA</name>
<dbReference type="AlphaFoldDB" id="A0A9K3PK04"/>
<sequence>MMPSSCITLAAVTVFLATYLVTNTVGWTVTRLTTTSKQCIANGTQKSAFVRCFCSASSSSEFSILDEDGQQQRNDSEAERLRQQARKLRQEIEEFENQKQVMEQTERKKIQDELNSRQALIDQYSVVVPILKPDGMTVEEKIQFPPRLEKLPQGGIGSSAIFLCEATLPLGILLGEHESLVGMTEVDEVAAGSNGEKAGIREGDLLRACTACKVEMEQPTWQLIAGGIGRPKTVRYIFSTDFKPIEMVMEAVASNRMDPEGRPVLLVLERRKSS</sequence>
<organism evidence="2 3">
    <name type="scientific">Nitzschia inconspicua</name>
    <dbReference type="NCBI Taxonomy" id="303405"/>
    <lineage>
        <taxon>Eukaryota</taxon>
        <taxon>Sar</taxon>
        <taxon>Stramenopiles</taxon>
        <taxon>Ochrophyta</taxon>
        <taxon>Bacillariophyta</taxon>
        <taxon>Bacillariophyceae</taxon>
        <taxon>Bacillariophycidae</taxon>
        <taxon>Bacillariales</taxon>
        <taxon>Bacillariaceae</taxon>
        <taxon>Nitzschia</taxon>
    </lineage>
</organism>
<reference evidence="2" key="1">
    <citation type="journal article" date="2021" name="Sci. Rep.">
        <title>Diploid genomic architecture of Nitzschia inconspicua, an elite biomass production diatom.</title>
        <authorList>
            <person name="Oliver A."/>
            <person name="Podell S."/>
            <person name="Pinowska A."/>
            <person name="Traller J.C."/>
            <person name="Smith S.R."/>
            <person name="McClure R."/>
            <person name="Beliaev A."/>
            <person name="Bohutskyi P."/>
            <person name="Hill E.A."/>
            <person name="Rabines A."/>
            <person name="Zheng H."/>
            <person name="Allen L.Z."/>
            <person name="Kuo A."/>
            <person name="Grigoriev I.V."/>
            <person name="Allen A.E."/>
            <person name="Hazlebeck D."/>
            <person name="Allen E.E."/>
        </authorList>
    </citation>
    <scope>NUCLEOTIDE SEQUENCE</scope>
    <source>
        <strain evidence="2">Hildebrandi</strain>
    </source>
</reference>
<comment type="caution">
    <text evidence="2">The sequence shown here is derived from an EMBL/GenBank/DDBJ whole genome shotgun (WGS) entry which is preliminary data.</text>
</comment>
<dbReference type="Proteomes" id="UP000693970">
    <property type="component" value="Unassembled WGS sequence"/>
</dbReference>
<accession>A0A9K3PK04</accession>
<evidence type="ECO:0000256" key="1">
    <source>
        <dbReference type="SAM" id="Coils"/>
    </source>
</evidence>
<reference evidence="2" key="2">
    <citation type="submission" date="2021-04" db="EMBL/GenBank/DDBJ databases">
        <authorList>
            <person name="Podell S."/>
        </authorList>
    </citation>
    <scope>NUCLEOTIDE SEQUENCE</scope>
    <source>
        <strain evidence="2">Hildebrandi</strain>
    </source>
</reference>
<evidence type="ECO:0000313" key="3">
    <source>
        <dbReference type="Proteomes" id="UP000693970"/>
    </source>
</evidence>
<protein>
    <recommendedName>
        <fullName evidence="4">PDZ domain-containing protein</fullName>
    </recommendedName>
</protein>
<gene>
    <name evidence="2" type="ORF">IV203_009952</name>
</gene>
<keyword evidence="1" id="KW-0175">Coiled coil</keyword>